<keyword evidence="4 7" id="KW-1133">Transmembrane helix</keyword>
<dbReference type="PANTHER" id="PTHR30572:SF4">
    <property type="entry name" value="ABC TRANSPORTER PERMEASE YTRF"/>
    <property type="match status" value="1"/>
</dbReference>
<dbReference type="EMBL" id="JAZGQL010000002">
    <property type="protein sequence ID" value="MEE6305833.1"/>
    <property type="molecule type" value="Genomic_DNA"/>
</dbReference>
<gene>
    <name evidence="9" type="ORF">V1634_03165</name>
</gene>
<feature type="transmembrane region" description="Helical" evidence="7">
    <location>
        <begin position="12"/>
        <end position="33"/>
    </location>
</feature>
<evidence type="ECO:0000256" key="6">
    <source>
        <dbReference type="ARBA" id="ARBA00038076"/>
    </source>
</evidence>
<dbReference type="Pfam" id="PF02687">
    <property type="entry name" value="FtsX"/>
    <property type="match status" value="2"/>
</dbReference>
<feature type="transmembrane region" description="Helical" evidence="7">
    <location>
        <begin position="819"/>
        <end position="841"/>
    </location>
</feature>
<evidence type="ECO:0000256" key="4">
    <source>
        <dbReference type="ARBA" id="ARBA00022989"/>
    </source>
</evidence>
<feature type="transmembrane region" description="Helical" evidence="7">
    <location>
        <begin position="674"/>
        <end position="698"/>
    </location>
</feature>
<keyword evidence="10" id="KW-1185">Reference proteome</keyword>
<keyword evidence="5 7" id="KW-0472">Membrane</keyword>
<feature type="transmembrane region" description="Helical" evidence="7">
    <location>
        <begin position="874"/>
        <end position="895"/>
    </location>
</feature>
<evidence type="ECO:0000313" key="9">
    <source>
        <dbReference type="EMBL" id="MEE6305833.1"/>
    </source>
</evidence>
<evidence type="ECO:0000313" key="10">
    <source>
        <dbReference type="Proteomes" id="UP001339911"/>
    </source>
</evidence>
<feature type="transmembrane region" description="Helical" evidence="7">
    <location>
        <begin position="901"/>
        <end position="927"/>
    </location>
</feature>
<proteinExistence type="inferred from homology"/>
<feature type="domain" description="ABC3 transporter permease C-terminal" evidence="8">
    <location>
        <begin position="633"/>
        <end position="740"/>
    </location>
</feature>
<reference evidence="9 10" key="1">
    <citation type="submission" date="2024-01" db="EMBL/GenBank/DDBJ databases">
        <title>Genome insights into Plantactinospora veratri sp. nov.</title>
        <authorList>
            <person name="Wang L."/>
        </authorList>
    </citation>
    <scope>NUCLEOTIDE SEQUENCE [LARGE SCALE GENOMIC DNA]</scope>
    <source>
        <strain evidence="9 10">NEAU-FHS4</strain>
    </source>
</reference>
<evidence type="ECO:0000256" key="3">
    <source>
        <dbReference type="ARBA" id="ARBA00022692"/>
    </source>
</evidence>
<dbReference type="RefSeq" id="WP_331206203.1">
    <property type="nucleotide sequence ID" value="NZ_JAZGQL010000002.1"/>
</dbReference>
<accession>A0ABU7S7E7</accession>
<feature type="transmembrane region" description="Helical" evidence="7">
    <location>
        <begin position="632"/>
        <end position="654"/>
    </location>
</feature>
<comment type="subcellular location">
    <subcellularLocation>
        <location evidence="1">Cell membrane</location>
        <topology evidence="1">Multi-pass membrane protein</topology>
    </subcellularLocation>
</comment>
<keyword evidence="3 7" id="KW-0812">Transmembrane</keyword>
<dbReference type="InterPro" id="IPR003838">
    <property type="entry name" value="ABC3_permease_C"/>
</dbReference>
<feature type="transmembrane region" description="Helical" evidence="7">
    <location>
        <begin position="775"/>
        <end position="799"/>
    </location>
</feature>
<protein>
    <submittedName>
        <fullName evidence="9">FtsX-like permease family protein</fullName>
    </submittedName>
</protein>
<evidence type="ECO:0000256" key="5">
    <source>
        <dbReference type="ARBA" id="ARBA00023136"/>
    </source>
</evidence>
<comment type="similarity">
    <text evidence="6">Belongs to the ABC-4 integral membrane protein family.</text>
</comment>
<name>A0ABU7S7E7_9ACTN</name>
<feature type="domain" description="ABC3 transporter permease C-terminal" evidence="8">
    <location>
        <begin position="822"/>
        <end position="929"/>
    </location>
</feature>
<organism evidence="9 10">
    <name type="scientific">Plantactinospora veratri</name>
    <dbReference type="NCBI Taxonomy" id="1436122"/>
    <lineage>
        <taxon>Bacteria</taxon>
        <taxon>Bacillati</taxon>
        <taxon>Actinomycetota</taxon>
        <taxon>Actinomycetes</taxon>
        <taxon>Micromonosporales</taxon>
        <taxon>Micromonosporaceae</taxon>
        <taxon>Plantactinospora</taxon>
    </lineage>
</organism>
<dbReference type="Proteomes" id="UP001339911">
    <property type="component" value="Unassembled WGS sequence"/>
</dbReference>
<evidence type="ECO:0000256" key="2">
    <source>
        <dbReference type="ARBA" id="ARBA00022475"/>
    </source>
</evidence>
<evidence type="ECO:0000256" key="1">
    <source>
        <dbReference type="ARBA" id="ARBA00004651"/>
    </source>
</evidence>
<sequence length="939" mass="98044">MVGFIWRQLRARLWRSLALLTGVLVATTGFVVLTGTTTTSQLRLNEQVQRETRAAYDILVRPNGTQADLETARGVVRPNYLSGLFGGISMAQYEQVRTVDGVDVAAPVAMLGYSLHEMRAHLDLTDAVDRSLDRQVIRVDPTFLAERGLSRTTGKPRYVYLTRNRLAYPVWEDGGIASAALYTDGRRYPLNACRNGYIVPREIFPDGRTEPVCDIGAEPSLTRTSPDTDYTQVAVARLLPDGRFENSPHDPFGIQDTAPTATDRLVLPVRWIVPFLLAAVDPPAEDRLVGLTDAVVDGRPLTRDDTTVESSLLGPAYRNVPVLATSRPYLDGRVAASYTRLRPERVAGLQQAELLAALSGSGEPAGGASADPNTNYQQEMRDAVRQQTGLGSLSPVVQAGPIEYDQLSDGSLRPRAGSPDLPAYRADGPGTYPAPWLAGDVAFRPLRQLGQPSSQTGGGMGWQAVGIFDPERLTSFSALSEVPLETYAPPQAVGADRASREALGDRPLLPSGNPAGYLSSPPLLLTSLAAVPKLLEGGNDPQLAAPISAIRIRVGGVAGYTEEAERRVRQVAERIAARTGLDVDVTFGSSPAPQTVELPAGSFGRPELRLTEGWSSIGVASVIVRAVDRKSVVLFLLVLTVCALFLANAVSAAVRDRRAELAVLACLGWPARRIGAAILGEVALIGLAAGVLSLLLAAPLGALLGVEVGWWRAALAVPVALLVAVVAGAGPAVRAARSHPAGALRPAAAPVRRTRRVRGVLGLALLNLVRVPGRALLGAAALGIGVAASTVLAAINYAFRDTVLGSLLGDTVSATVRTADTVAATATVLLGAAAVADVLYLNIRDRAGELAALRATGWTESALTRLAAYEGAGIGLLGALAGTAVGLAGAAALIGGLSTGVVLTGVGTAAAGALVACLAALVPAALLRRVPTGHLLAEE</sequence>
<evidence type="ECO:0000259" key="8">
    <source>
        <dbReference type="Pfam" id="PF02687"/>
    </source>
</evidence>
<comment type="caution">
    <text evidence="9">The sequence shown here is derived from an EMBL/GenBank/DDBJ whole genome shotgun (WGS) entry which is preliminary data.</text>
</comment>
<keyword evidence="2" id="KW-1003">Cell membrane</keyword>
<evidence type="ECO:0000256" key="7">
    <source>
        <dbReference type="SAM" id="Phobius"/>
    </source>
</evidence>
<dbReference type="PANTHER" id="PTHR30572">
    <property type="entry name" value="MEMBRANE COMPONENT OF TRANSPORTER-RELATED"/>
    <property type="match status" value="1"/>
</dbReference>
<dbReference type="InterPro" id="IPR050250">
    <property type="entry name" value="Macrolide_Exporter_MacB"/>
</dbReference>
<feature type="transmembrane region" description="Helical" evidence="7">
    <location>
        <begin position="710"/>
        <end position="729"/>
    </location>
</feature>